<evidence type="ECO:0000256" key="3">
    <source>
        <dbReference type="ARBA" id="ARBA00022525"/>
    </source>
</evidence>
<reference evidence="6" key="1">
    <citation type="submission" date="2023-04" db="EMBL/GenBank/DDBJ databases">
        <title>Phytophthora lilii NBRC 32176.</title>
        <authorList>
            <person name="Ichikawa N."/>
            <person name="Sato H."/>
            <person name="Tonouchi N."/>
        </authorList>
    </citation>
    <scope>NUCLEOTIDE SEQUENCE</scope>
    <source>
        <strain evidence="6">NBRC 32176</strain>
    </source>
</reference>
<dbReference type="AlphaFoldDB" id="A0A9W6XT18"/>
<dbReference type="GO" id="GO:0043657">
    <property type="term" value="C:host cell"/>
    <property type="evidence" value="ECO:0007669"/>
    <property type="project" value="UniProtKB-SubCell"/>
</dbReference>
<keyword evidence="7" id="KW-1185">Reference proteome</keyword>
<feature type="domain" description="Crinkler effector protein N-terminal" evidence="5">
    <location>
        <begin position="52"/>
        <end position="167"/>
    </location>
</feature>
<evidence type="ECO:0000256" key="4">
    <source>
        <dbReference type="SAM" id="MobiDB-lite"/>
    </source>
</evidence>
<protein>
    <submittedName>
        <fullName evidence="6">Unnamed protein product</fullName>
    </submittedName>
</protein>
<dbReference type="GO" id="GO:0005576">
    <property type="term" value="C:extracellular region"/>
    <property type="evidence" value="ECO:0007669"/>
    <property type="project" value="UniProtKB-SubCell"/>
</dbReference>
<dbReference type="InterPro" id="IPR045379">
    <property type="entry name" value="Crinkler_N"/>
</dbReference>
<feature type="region of interest" description="Disordered" evidence="4">
    <location>
        <begin position="202"/>
        <end position="234"/>
    </location>
</feature>
<dbReference type="OrthoDB" id="126296at2759"/>
<comment type="caution">
    <text evidence="6">The sequence shown here is derived from an EMBL/GenBank/DDBJ whole genome shotgun (WGS) entry which is preliminary data.</text>
</comment>
<dbReference type="Pfam" id="PF20147">
    <property type="entry name" value="Crinkler"/>
    <property type="match status" value="1"/>
</dbReference>
<organism evidence="6 7">
    <name type="scientific">Phytophthora lilii</name>
    <dbReference type="NCBI Taxonomy" id="2077276"/>
    <lineage>
        <taxon>Eukaryota</taxon>
        <taxon>Sar</taxon>
        <taxon>Stramenopiles</taxon>
        <taxon>Oomycota</taxon>
        <taxon>Peronosporomycetes</taxon>
        <taxon>Peronosporales</taxon>
        <taxon>Peronosporaceae</taxon>
        <taxon>Phytophthora</taxon>
    </lineage>
</organism>
<keyword evidence="3" id="KW-0964">Secreted</keyword>
<gene>
    <name evidence="6" type="ORF">Plil01_001703900</name>
</gene>
<name>A0A9W6XT18_9STRA</name>
<dbReference type="Proteomes" id="UP001165083">
    <property type="component" value="Unassembled WGS sequence"/>
</dbReference>
<evidence type="ECO:0000256" key="1">
    <source>
        <dbReference type="ARBA" id="ARBA00004340"/>
    </source>
</evidence>
<comment type="subcellular location">
    <subcellularLocation>
        <location evidence="1">Host cell</location>
    </subcellularLocation>
    <subcellularLocation>
        <location evidence="2">Secreted</location>
    </subcellularLocation>
</comment>
<dbReference type="EMBL" id="BSXW01003524">
    <property type="protein sequence ID" value="GMF46293.1"/>
    <property type="molecule type" value="Genomic_DNA"/>
</dbReference>
<evidence type="ECO:0000313" key="7">
    <source>
        <dbReference type="Proteomes" id="UP001165083"/>
    </source>
</evidence>
<evidence type="ECO:0000256" key="2">
    <source>
        <dbReference type="ARBA" id="ARBA00004613"/>
    </source>
</evidence>
<accession>A0A9W6XT18</accession>
<proteinExistence type="predicted"/>
<evidence type="ECO:0000313" key="6">
    <source>
        <dbReference type="EMBL" id="GMF46293.1"/>
    </source>
</evidence>
<sequence>MHRKQEQLVQAKELFNTYHFYISIGSDNRVHVLQRRQQAHFDMPFLEFHASVHLFCAIVGVAGSAFPVNIDENEAGGDLKEAIWKKIKDKFIHDDEFRSVVASDLKLFLAKTEGAWLDGAGAAAVALDERGHPQGCVQMDPTLWIKNPKHFGDNFQPGEGQVHVLVVVPKGVGDASAAPPAAMHRHPERLKRWAAINEMIRQKNRDGNAKTSIQDTNRKRKNRDIDSSVPYMLG</sequence>
<evidence type="ECO:0000259" key="5">
    <source>
        <dbReference type="Pfam" id="PF20147"/>
    </source>
</evidence>